<gene>
    <name evidence="4" type="ORF">CEUSTIGMA_g12673.t1</name>
</gene>
<sequence length="662" mass="69841">MNICSDTRLNEKDSPETFPNSKRVEQHYGFHPENGARAKHHPGQENAGPGHYGKPAAKNRPREAQENVKKWKNASGQLTSALATSLSVTADEAHGAPHPQPGTTEGPAERGGLNRNRGGGMNANYLLNFQPYMSTGKVLTTANIRPASGRRGGGSSSAAGSGNNRSGRNAYNGSGGRILKYDRNKFLQANFRFLVSDAIDDAQFHADPDLMFDWDDVIQVEVAVNSGKLQCPISLDSPPVCPQITPCGHVFSFPSIMQHLMTHGGEKLRCSSPCPLCFAPLVARELRLVSVREVKPTVKVGDSVSFQLLQRSRGSIVPEARCTILAATASTAEETGVSNSLKHISSVLPSTSRAAEALPGDVFGLGANVFSKFSVIHDATLLWEEAARELAGYAALVTSEGGLEAAIMAPYIYASLEALGFRARKWTFRQAEGLALKSQKLGPAGLVAGTPCDNSMAEELAAEAESIVKRAFTATSAGSTQAESSSEPGPSHKPSEGIPHEDFPSLPAPAPKPQPFKKVQPAAVDAETKPSGEERSTLAADVAGAAGEEKNTLAADVAGAALTHEVKRSPNALGDEFSFAAAFSDDEQDLHLGIVPQGGVDVIAALSSAPDQSEAESPSHAADDEDLSACFEVGSSPPSEYLMGTSPNTTLMNATNTKDEFF</sequence>
<evidence type="ECO:0000256" key="3">
    <source>
        <dbReference type="SAM" id="MobiDB-lite"/>
    </source>
</evidence>
<protein>
    <submittedName>
        <fullName evidence="4">Uncharacterized protein</fullName>
    </submittedName>
</protein>
<reference evidence="4 5" key="1">
    <citation type="submission" date="2017-08" db="EMBL/GenBank/DDBJ databases">
        <title>Acidophilic green algal genome provides insights into adaptation to an acidic environment.</title>
        <authorList>
            <person name="Hirooka S."/>
            <person name="Hirose Y."/>
            <person name="Kanesaki Y."/>
            <person name="Higuchi S."/>
            <person name="Fujiwara T."/>
            <person name="Onuma R."/>
            <person name="Era A."/>
            <person name="Ohbayashi R."/>
            <person name="Uzuka A."/>
            <person name="Nozaki H."/>
            <person name="Yoshikawa H."/>
            <person name="Miyagishima S.Y."/>
        </authorList>
    </citation>
    <scope>NUCLEOTIDE SEQUENCE [LARGE SCALE GENOMIC DNA]</scope>
    <source>
        <strain evidence="4 5">NIES-2499</strain>
    </source>
</reference>
<organism evidence="4 5">
    <name type="scientific">Chlamydomonas eustigma</name>
    <dbReference type="NCBI Taxonomy" id="1157962"/>
    <lineage>
        <taxon>Eukaryota</taxon>
        <taxon>Viridiplantae</taxon>
        <taxon>Chlorophyta</taxon>
        <taxon>core chlorophytes</taxon>
        <taxon>Chlorophyceae</taxon>
        <taxon>CS clade</taxon>
        <taxon>Chlamydomonadales</taxon>
        <taxon>Chlamydomonadaceae</taxon>
        <taxon>Chlamydomonas</taxon>
    </lineage>
</organism>
<feature type="region of interest" description="Disordered" evidence="3">
    <location>
        <begin position="145"/>
        <end position="174"/>
    </location>
</feature>
<feature type="compositionally biased region" description="Low complexity" evidence="3">
    <location>
        <begin position="156"/>
        <end position="172"/>
    </location>
</feature>
<proteinExistence type="predicted"/>
<feature type="region of interest" description="Disordered" evidence="3">
    <location>
        <begin position="635"/>
        <end position="662"/>
    </location>
</feature>
<feature type="compositionally biased region" description="Basic and acidic residues" evidence="3">
    <location>
        <begin position="526"/>
        <end position="536"/>
    </location>
</feature>
<dbReference type="GO" id="GO:0000976">
    <property type="term" value="F:transcription cis-regulatory region binding"/>
    <property type="evidence" value="ECO:0007669"/>
    <property type="project" value="TreeGrafter"/>
</dbReference>
<evidence type="ECO:0000256" key="1">
    <source>
        <dbReference type="ARBA" id="ARBA00004496"/>
    </source>
</evidence>
<dbReference type="SUPFAM" id="SSF57850">
    <property type="entry name" value="RING/U-box"/>
    <property type="match status" value="1"/>
</dbReference>
<feature type="compositionally biased region" description="Basic and acidic residues" evidence="3">
    <location>
        <begin position="493"/>
        <end position="503"/>
    </location>
</feature>
<dbReference type="InterPro" id="IPR013083">
    <property type="entry name" value="Znf_RING/FYVE/PHD"/>
</dbReference>
<comment type="caution">
    <text evidence="4">The sequence shown here is derived from an EMBL/GenBank/DDBJ whole genome shotgun (WGS) entry which is preliminary data.</text>
</comment>
<feature type="region of interest" description="Disordered" evidence="3">
    <location>
        <begin position="1"/>
        <end position="74"/>
    </location>
</feature>
<accession>A0A250XQF2</accession>
<dbReference type="Proteomes" id="UP000232323">
    <property type="component" value="Unassembled WGS sequence"/>
</dbReference>
<dbReference type="PANTHER" id="PTHR12983:SF9">
    <property type="entry name" value="E3 UBIQUITIN-PROTEIN LIGASE RNF10"/>
    <property type="match status" value="1"/>
</dbReference>
<feature type="non-terminal residue" evidence="4">
    <location>
        <position position="662"/>
    </location>
</feature>
<keyword evidence="2" id="KW-0963">Cytoplasm</keyword>
<dbReference type="OrthoDB" id="302966at2759"/>
<feature type="region of interest" description="Disordered" evidence="3">
    <location>
        <begin position="90"/>
        <end position="119"/>
    </location>
</feature>
<feature type="compositionally biased region" description="Basic and acidic residues" evidence="3">
    <location>
        <begin position="22"/>
        <end position="36"/>
    </location>
</feature>
<dbReference type="PANTHER" id="PTHR12983">
    <property type="entry name" value="RING FINGER 10 FAMILY MEMBER"/>
    <property type="match status" value="1"/>
</dbReference>
<feature type="compositionally biased region" description="Polar residues" evidence="3">
    <location>
        <begin position="475"/>
        <end position="488"/>
    </location>
</feature>
<feature type="compositionally biased region" description="Polar residues" evidence="3">
    <location>
        <begin position="645"/>
        <end position="656"/>
    </location>
</feature>
<evidence type="ECO:0000313" key="5">
    <source>
        <dbReference type="Proteomes" id="UP000232323"/>
    </source>
</evidence>
<feature type="compositionally biased region" description="Basic and acidic residues" evidence="3">
    <location>
        <begin position="60"/>
        <end position="69"/>
    </location>
</feature>
<evidence type="ECO:0000256" key="2">
    <source>
        <dbReference type="ARBA" id="ARBA00022490"/>
    </source>
</evidence>
<dbReference type="GO" id="GO:0045944">
    <property type="term" value="P:positive regulation of transcription by RNA polymerase II"/>
    <property type="evidence" value="ECO:0007669"/>
    <property type="project" value="TreeGrafter"/>
</dbReference>
<keyword evidence="5" id="KW-1185">Reference proteome</keyword>
<dbReference type="EMBL" id="BEGY01000158">
    <property type="protein sequence ID" value="GAX85253.1"/>
    <property type="molecule type" value="Genomic_DNA"/>
</dbReference>
<comment type="subcellular location">
    <subcellularLocation>
        <location evidence="1">Cytoplasm</location>
    </subcellularLocation>
</comment>
<dbReference type="AlphaFoldDB" id="A0A250XQF2"/>
<feature type="region of interest" description="Disordered" evidence="3">
    <location>
        <begin position="475"/>
        <end position="538"/>
    </location>
</feature>
<evidence type="ECO:0000313" key="4">
    <source>
        <dbReference type="EMBL" id="GAX85253.1"/>
    </source>
</evidence>
<name>A0A250XQF2_9CHLO</name>
<dbReference type="GO" id="GO:0005737">
    <property type="term" value="C:cytoplasm"/>
    <property type="evidence" value="ECO:0007669"/>
    <property type="project" value="UniProtKB-SubCell"/>
</dbReference>
<dbReference type="Gene3D" id="3.30.40.10">
    <property type="entry name" value="Zinc/RING finger domain, C3HC4 (zinc finger)"/>
    <property type="match status" value="1"/>
</dbReference>
<dbReference type="InterPro" id="IPR039739">
    <property type="entry name" value="MAG2/RNF10"/>
</dbReference>